<feature type="region of interest" description="Disordered" evidence="1">
    <location>
        <begin position="59"/>
        <end position="109"/>
    </location>
</feature>
<name>A0AAE0IHZ4_9PEZI</name>
<dbReference type="GO" id="GO:0005634">
    <property type="term" value="C:nucleus"/>
    <property type="evidence" value="ECO:0007669"/>
    <property type="project" value="TreeGrafter"/>
</dbReference>
<feature type="region of interest" description="Disordered" evidence="1">
    <location>
        <begin position="167"/>
        <end position="188"/>
    </location>
</feature>
<dbReference type="Proteomes" id="UP001283341">
    <property type="component" value="Unassembled WGS sequence"/>
</dbReference>
<dbReference type="PANTHER" id="PTHR38406:SF1">
    <property type="entry name" value="TRANSCRIPTIONAL REPRESSOR OPI1"/>
    <property type="match status" value="1"/>
</dbReference>
<evidence type="ECO:0000313" key="3">
    <source>
        <dbReference type="Proteomes" id="UP001283341"/>
    </source>
</evidence>
<feature type="compositionally biased region" description="Polar residues" evidence="1">
    <location>
        <begin position="1"/>
        <end position="12"/>
    </location>
</feature>
<comment type="caution">
    <text evidence="2">The sequence shown here is derived from an EMBL/GenBank/DDBJ whole genome shotgun (WGS) entry which is preliminary data.</text>
</comment>
<dbReference type="Pfam" id="PF08618">
    <property type="entry name" value="Opi1"/>
    <property type="match status" value="1"/>
</dbReference>
<dbReference type="GO" id="GO:0008654">
    <property type="term" value="P:phospholipid biosynthetic process"/>
    <property type="evidence" value="ECO:0007669"/>
    <property type="project" value="TreeGrafter"/>
</dbReference>
<feature type="region of interest" description="Disordered" evidence="1">
    <location>
        <begin position="1"/>
        <end position="47"/>
    </location>
</feature>
<dbReference type="InterPro" id="IPR013927">
    <property type="entry name" value="TF_Opi1_Ccg-8"/>
</dbReference>
<keyword evidence="3" id="KW-1185">Reference proteome</keyword>
<protein>
    <submittedName>
        <fullName evidence="2">Transcription factor Opi1-domain-containing protein</fullName>
    </submittedName>
</protein>
<dbReference type="GO" id="GO:0005783">
    <property type="term" value="C:endoplasmic reticulum"/>
    <property type="evidence" value="ECO:0007669"/>
    <property type="project" value="TreeGrafter"/>
</dbReference>
<dbReference type="AlphaFoldDB" id="A0AAE0IHZ4"/>
<feature type="compositionally biased region" description="Polar residues" evidence="1">
    <location>
        <begin position="171"/>
        <end position="184"/>
    </location>
</feature>
<feature type="compositionally biased region" description="Polar residues" evidence="1">
    <location>
        <begin position="525"/>
        <end position="550"/>
    </location>
</feature>
<evidence type="ECO:0000313" key="2">
    <source>
        <dbReference type="EMBL" id="KAK3325062.1"/>
    </source>
</evidence>
<gene>
    <name evidence="2" type="ORF">B0H66DRAFT_472566</name>
</gene>
<dbReference type="EMBL" id="JAUEDM010000002">
    <property type="protein sequence ID" value="KAK3325062.1"/>
    <property type="molecule type" value="Genomic_DNA"/>
</dbReference>
<accession>A0AAE0IHZ4</accession>
<feature type="region of interest" description="Disordered" evidence="1">
    <location>
        <begin position="525"/>
        <end position="567"/>
    </location>
</feature>
<organism evidence="2 3">
    <name type="scientific">Apodospora peruviana</name>
    <dbReference type="NCBI Taxonomy" id="516989"/>
    <lineage>
        <taxon>Eukaryota</taxon>
        <taxon>Fungi</taxon>
        <taxon>Dikarya</taxon>
        <taxon>Ascomycota</taxon>
        <taxon>Pezizomycotina</taxon>
        <taxon>Sordariomycetes</taxon>
        <taxon>Sordariomycetidae</taxon>
        <taxon>Sordariales</taxon>
        <taxon>Lasiosphaeriaceae</taxon>
        <taxon>Apodospora</taxon>
    </lineage>
</organism>
<sequence>MQHSPPYSTPLQFSHERSGSTNSHTLPLALRQQSESLSPSSHTLSAHTLNHDPAVISFPDVPKTELPPIQLHNDKSGPAWPTLPPLSSVTGGQPPPFAPIQQQRPEPPKHWPSLNPLTAFYQPSHAKDAEMKAASPNYYDGRRSGSVSLDDPDVRMAAEALGDLRADFVSSPPNRSTPLPSTDYRSTEKTPEPLLSLITTSHPLLATTIDGATSAYNTSKNLSPHIKTGAEYVEGFLSPVAKVAGNVGRKTGMESGVRWIFGRRHKAPSDLEAGGRFKRRKVKLSEKAVEALGEPPEFLAHDKDRRTSISTVDTLPAYDDHKSPAYTEAIGGETQSGSGAGESSLPQRLIVTTSGLGVAMKDEALGSLKYCLHTLGGIVGSLTHKLNELNDMMDKYDSSTIGGRGDSAMARMNALRSEMYHALWSAINVVSKYAGTYLPENARALVESQIKSLPGRFPWRTMQEIQTEQRAGGSAADQEKMTRDQANVVVQFVKEGLNTLIQVSEVLERTIASAEEWLQMFKGMKSQNGGESSSPMNRAQSAQSYATQPPTAVASPMATVDGDVNMS</sequence>
<dbReference type="GO" id="GO:0030968">
    <property type="term" value="P:endoplasmic reticulum unfolded protein response"/>
    <property type="evidence" value="ECO:0007669"/>
    <property type="project" value="TreeGrafter"/>
</dbReference>
<reference evidence="2" key="1">
    <citation type="journal article" date="2023" name="Mol. Phylogenet. Evol.">
        <title>Genome-scale phylogeny and comparative genomics of the fungal order Sordariales.</title>
        <authorList>
            <person name="Hensen N."/>
            <person name="Bonometti L."/>
            <person name="Westerberg I."/>
            <person name="Brannstrom I.O."/>
            <person name="Guillou S."/>
            <person name="Cros-Aarteil S."/>
            <person name="Calhoun S."/>
            <person name="Haridas S."/>
            <person name="Kuo A."/>
            <person name="Mondo S."/>
            <person name="Pangilinan J."/>
            <person name="Riley R."/>
            <person name="LaButti K."/>
            <person name="Andreopoulos B."/>
            <person name="Lipzen A."/>
            <person name="Chen C."/>
            <person name="Yan M."/>
            <person name="Daum C."/>
            <person name="Ng V."/>
            <person name="Clum A."/>
            <person name="Steindorff A."/>
            <person name="Ohm R.A."/>
            <person name="Martin F."/>
            <person name="Silar P."/>
            <person name="Natvig D.O."/>
            <person name="Lalanne C."/>
            <person name="Gautier V."/>
            <person name="Ament-Velasquez S.L."/>
            <person name="Kruys A."/>
            <person name="Hutchinson M.I."/>
            <person name="Powell A.J."/>
            <person name="Barry K."/>
            <person name="Miller A.N."/>
            <person name="Grigoriev I.V."/>
            <person name="Debuchy R."/>
            <person name="Gladieux P."/>
            <person name="Hiltunen Thoren M."/>
            <person name="Johannesson H."/>
        </authorList>
    </citation>
    <scope>NUCLEOTIDE SEQUENCE</scope>
    <source>
        <strain evidence="2">CBS 118394</strain>
    </source>
</reference>
<dbReference type="GO" id="GO:0003714">
    <property type="term" value="F:transcription corepressor activity"/>
    <property type="evidence" value="ECO:0007669"/>
    <property type="project" value="InterPro"/>
</dbReference>
<feature type="compositionally biased region" description="Low complexity" evidence="1">
    <location>
        <begin position="34"/>
        <end position="47"/>
    </location>
</feature>
<reference evidence="2" key="2">
    <citation type="submission" date="2023-06" db="EMBL/GenBank/DDBJ databases">
        <authorList>
            <consortium name="Lawrence Berkeley National Laboratory"/>
            <person name="Haridas S."/>
            <person name="Hensen N."/>
            <person name="Bonometti L."/>
            <person name="Westerberg I."/>
            <person name="Brannstrom I.O."/>
            <person name="Guillou S."/>
            <person name="Cros-Aarteil S."/>
            <person name="Calhoun S."/>
            <person name="Kuo A."/>
            <person name="Mondo S."/>
            <person name="Pangilinan J."/>
            <person name="Riley R."/>
            <person name="Labutti K."/>
            <person name="Andreopoulos B."/>
            <person name="Lipzen A."/>
            <person name="Chen C."/>
            <person name="Yanf M."/>
            <person name="Daum C."/>
            <person name="Ng V."/>
            <person name="Clum A."/>
            <person name="Steindorff A."/>
            <person name="Ohm R."/>
            <person name="Martin F."/>
            <person name="Silar P."/>
            <person name="Natvig D."/>
            <person name="Lalanne C."/>
            <person name="Gautier V."/>
            <person name="Ament-Velasquez S.L."/>
            <person name="Kruys A."/>
            <person name="Hutchinson M.I."/>
            <person name="Powell A.J."/>
            <person name="Barry K."/>
            <person name="Miller A.N."/>
            <person name="Grigoriev I.V."/>
            <person name="Debuchy R."/>
            <person name="Gladieux P."/>
            <person name="Thoren M.H."/>
            <person name="Johannesson H."/>
        </authorList>
    </citation>
    <scope>NUCLEOTIDE SEQUENCE</scope>
    <source>
        <strain evidence="2">CBS 118394</strain>
    </source>
</reference>
<dbReference type="PANTHER" id="PTHR38406">
    <property type="entry name" value="TRANSCRIPTIONAL REPRESSOR OPI1"/>
    <property type="match status" value="1"/>
</dbReference>
<evidence type="ECO:0000256" key="1">
    <source>
        <dbReference type="SAM" id="MobiDB-lite"/>
    </source>
</evidence>
<proteinExistence type="predicted"/>
<dbReference type="GO" id="GO:0006357">
    <property type="term" value="P:regulation of transcription by RNA polymerase II"/>
    <property type="evidence" value="ECO:0007669"/>
    <property type="project" value="TreeGrafter"/>
</dbReference>